<evidence type="ECO:0000256" key="1">
    <source>
        <dbReference type="ARBA" id="ARBA00004418"/>
    </source>
</evidence>
<gene>
    <name evidence="12" type="ORF">SAMN02949497_4132</name>
</gene>
<dbReference type="OrthoDB" id="9773456at2"/>
<dbReference type="GO" id="GO:0009055">
    <property type="term" value="F:electron transfer activity"/>
    <property type="evidence" value="ECO:0007669"/>
    <property type="project" value="InterPro"/>
</dbReference>
<evidence type="ECO:0000256" key="10">
    <source>
        <dbReference type="SAM" id="SignalP"/>
    </source>
</evidence>
<organism evidence="12 13">
    <name type="scientific">Methylomagnum ishizawai</name>
    <dbReference type="NCBI Taxonomy" id="1760988"/>
    <lineage>
        <taxon>Bacteria</taxon>
        <taxon>Pseudomonadati</taxon>
        <taxon>Pseudomonadota</taxon>
        <taxon>Gammaproteobacteria</taxon>
        <taxon>Methylococcales</taxon>
        <taxon>Methylococcaceae</taxon>
        <taxon>Methylomagnum</taxon>
    </lineage>
</organism>
<evidence type="ECO:0000313" key="13">
    <source>
        <dbReference type="Proteomes" id="UP000192923"/>
    </source>
</evidence>
<dbReference type="AlphaFoldDB" id="A0A1Y6D2B5"/>
<evidence type="ECO:0000256" key="5">
    <source>
        <dbReference type="ARBA" id="ARBA00022764"/>
    </source>
</evidence>
<evidence type="ECO:0000256" key="6">
    <source>
        <dbReference type="ARBA" id="ARBA00022982"/>
    </source>
</evidence>
<feature type="binding site" description="axial binding residue" evidence="9">
    <location>
        <position position="190"/>
    </location>
    <ligand>
        <name>heme c</name>
        <dbReference type="ChEBI" id="CHEBI:61717"/>
        <label>2</label>
    </ligand>
    <ligandPart>
        <name>Fe</name>
        <dbReference type="ChEBI" id="CHEBI:18248"/>
    </ligandPart>
</feature>
<evidence type="ECO:0000256" key="9">
    <source>
        <dbReference type="PIRSR" id="PIRSR000005-2"/>
    </source>
</evidence>
<dbReference type="Pfam" id="PF00034">
    <property type="entry name" value="Cytochrom_C"/>
    <property type="match status" value="2"/>
</dbReference>
<feature type="signal peptide" evidence="10">
    <location>
        <begin position="1"/>
        <end position="19"/>
    </location>
</feature>
<reference evidence="12 13" key="1">
    <citation type="submission" date="2016-12" db="EMBL/GenBank/DDBJ databases">
        <authorList>
            <person name="Song W.-J."/>
            <person name="Kurnit D.M."/>
        </authorList>
    </citation>
    <scope>NUCLEOTIDE SEQUENCE [LARGE SCALE GENOMIC DNA]</scope>
    <source>
        <strain evidence="12 13">175</strain>
    </source>
</reference>
<feature type="domain" description="Cytochrome c" evidence="11">
    <location>
        <begin position="38"/>
        <end position="114"/>
    </location>
</feature>
<feature type="binding site" description="covalent" evidence="8">
    <location>
        <position position="147"/>
    </location>
    <ligand>
        <name>heme c</name>
        <dbReference type="ChEBI" id="CHEBI:61717"/>
        <label>2</label>
    </ligand>
</feature>
<feature type="binding site" description="axial binding residue" evidence="9">
    <location>
        <position position="54"/>
    </location>
    <ligand>
        <name>heme c</name>
        <dbReference type="ChEBI" id="CHEBI:61717"/>
        <label>1</label>
    </ligand>
    <ligandPart>
        <name>Fe</name>
        <dbReference type="ChEBI" id="CHEBI:18248"/>
    </ligandPart>
</feature>
<dbReference type="InterPro" id="IPR009056">
    <property type="entry name" value="Cyt_c-like_dom"/>
</dbReference>
<accession>A0A1Y6D2B5</accession>
<dbReference type="InterPro" id="IPR024167">
    <property type="entry name" value="Cytochrome_c4-like"/>
</dbReference>
<feature type="domain" description="Cytochrome c" evidence="11">
    <location>
        <begin position="132"/>
        <end position="213"/>
    </location>
</feature>
<dbReference type="InterPro" id="IPR036909">
    <property type="entry name" value="Cyt_c-like_dom_sf"/>
</dbReference>
<dbReference type="RefSeq" id="WP_085215584.1">
    <property type="nucleotide sequence ID" value="NZ_FXAM01000001.1"/>
</dbReference>
<keyword evidence="10" id="KW-0732">Signal</keyword>
<feature type="chain" id="PRO_5013300490" evidence="10">
    <location>
        <begin position="20"/>
        <end position="214"/>
    </location>
</feature>
<dbReference type="PANTHER" id="PTHR33751">
    <property type="entry name" value="CBB3-TYPE CYTOCHROME C OXIDASE SUBUNIT FIXP"/>
    <property type="match status" value="1"/>
</dbReference>
<dbReference type="PROSITE" id="PS51007">
    <property type="entry name" value="CYTC"/>
    <property type="match status" value="2"/>
</dbReference>
<keyword evidence="6" id="KW-0249">Electron transport</keyword>
<feature type="binding site" description="covalent" evidence="8">
    <location>
        <position position="53"/>
    </location>
    <ligand>
        <name>heme c</name>
        <dbReference type="ChEBI" id="CHEBI:61717"/>
        <label>1</label>
    </ligand>
</feature>
<keyword evidence="13" id="KW-1185">Reference proteome</keyword>
<evidence type="ECO:0000256" key="7">
    <source>
        <dbReference type="ARBA" id="ARBA00023004"/>
    </source>
</evidence>
<feature type="binding site" description="axial binding residue" evidence="9">
    <location>
        <position position="148"/>
    </location>
    <ligand>
        <name>heme c</name>
        <dbReference type="ChEBI" id="CHEBI:61717"/>
        <label>2</label>
    </ligand>
    <ligandPart>
        <name>Fe</name>
        <dbReference type="ChEBI" id="CHEBI:18248"/>
    </ligandPart>
</feature>
<feature type="binding site" description="covalent" evidence="8">
    <location>
        <position position="144"/>
    </location>
    <ligand>
        <name>heme c</name>
        <dbReference type="ChEBI" id="CHEBI:61717"/>
        <label>2</label>
    </ligand>
</feature>
<evidence type="ECO:0000259" key="11">
    <source>
        <dbReference type="PROSITE" id="PS51007"/>
    </source>
</evidence>
<proteinExistence type="predicted"/>
<dbReference type="Gene3D" id="1.10.760.10">
    <property type="entry name" value="Cytochrome c-like domain"/>
    <property type="match status" value="2"/>
</dbReference>
<evidence type="ECO:0000256" key="3">
    <source>
        <dbReference type="ARBA" id="ARBA00022617"/>
    </source>
</evidence>
<dbReference type="GO" id="GO:0020037">
    <property type="term" value="F:heme binding"/>
    <property type="evidence" value="ECO:0007669"/>
    <property type="project" value="InterPro"/>
</dbReference>
<dbReference type="PIRSF" id="PIRSF000005">
    <property type="entry name" value="Cytochrome_c4"/>
    <property type="match status" value="1"/>
</dbReference>
<keyword evidence="7 9" id="KW-0408">Iron</keyword>
<dbReference type="PANTHER" id="PTHR33751:SF9">
    <property type="entry name" value="CYTOCHROME C4"/>
    <property type="match status" value="1"/>
</dbReference>
<evidence type="ECO:0000256" key="2">
    <source>
        <dbReference type="ARBA" id="ARBA00022448"/>
    </source>
</evidence>
<dbReference type="STRING" id="1760988.SAMN02949497_4132"/>
<keyword evidence="4 9" id="KW-0479">Metal-binding</keyword>
<dbReference type="EMBL" id="FXAM01000001">
    <property type="protein sequence ID" value="SMF96726.1"/>
    <property type="molecule type" value="Genomic_DNA"/>
</dbReference>
<feature type="binding site" description="covalent" evidence="8">
    <location>
        <position position="50"/>
    </location>
    <ligand>
        <name>heme c</name>
        <dbReference type="ChEBI" id="CHEBI:61717"/>
        <label>1</label>
    </ligand>
</feature>
<evidence type="ECO:0000313" key="12">
    <source>
        <dbReference type="EMBL" id="SMF96726.1"/>
    </source>
</evidence>
<dbReference type="GO" id="GO:0042597">
    <property type="term" value="C:periplasmic space"/>
    <property type="evidence" value="ECO:0007669"/>
    <property type="project" value="UniProtKB-SubCell"/>
</dbReference>
<evidence type="ECO:0000256" key="8">
    <source>
        <dbReference type="PIRSR" id="PIRSR000005-1"/>
    </source>
</evidence>
<sequence>MKPHHLFAACAVFSGLAWAGPSSQVAWTLDTLRQVEHADPNKGKQLAATCEGCHAPTAGNAANPSLRGQLATYLYKQIRDYQDGSRQNPIMAGMVAGLSEQDAADIAAYYSHEPAPAWRKPMLIPDNIEQLVGRGDGKRILPPCQACHEADGRGQKIDIPALAAQRAAYLEQTLLAYKSGERHNDLYSRMRSLTQQLSDEEIKQLARYYAGASE</sequence>
<keyword evidence="5" id="KW-0574">Periplasm</keyword>
<feature type="binding site" description="axial binding residue" evidence="9">
    <location>
        <position position="91"/>
    </location>
    <ligand>
        <name>heme c</name>
        <dbReference type="ChEBI" id="CHEBI:61717"/>
        <label>1</label>
    </ligand>
    <ligandPart>
        <name>Fe</name>
        <dbReference type="ChEBI" id="CHEBI:18248"/>
    </ligandPart>
</feature>
<name>A0A1Y6D2B5_9GAMM</name>
<dbReference type="SUPFAM" id="SSF46626">
    <property type="entry name" value="Cytochrome c"/>
    <property type="match status" value="2"/>
</dbReference>
<evidence type="ECO:0000256" key="4">
    <source>
        <dbReference type="ARBA" id="ARBA00022723"/>
    </source>
</evidence>
<comment type="subcellular location">
    <subcellularLocation>
        <location evidence="1">Periplasm</location>
    </subcellularLocation>
</comment>
<dbReference type="InterPro" id="IPR050597">
    <property type="entry name" value="Cytochrome_c_Oxidase_Subunit"/>
</dbReference>
<dbReference type="Proteomes" id="UP000192923">
    <property type="component" value="Unassembled WGS sequence"/>
</dbReference>
<keyword evidence="2" id="KW-0813">Transport</keyword>
<dbReference type="GO" id="GO:0005506">
    <property type="term" value="F:iron ion binding"/>
    <property type="evidence" value="ECO:0007669"/>
    <property type="project" value="InterPro"/>
</dbReference>
<comment type="PTM">
    <text evidence="8">Binds 2 heme c groups covalently per subunit.</text>
</comment>
<keyword evidence="3 8" id="KW-0349">Heme</keyword>
<protein>
    <submittedName>
        <fullName evidence="12">Cytochrome c553</fullName>
    </submittedName>
</protein>